<comment type="caution">
    <text evidence="1">The sequence shown here is derived from an EMBL/GenBank/DDBJ whole genome shotgun (WGS) entry which is preliminary data.</text>
</comment>
<sequence>MERHANYGPLLQEREFVVKGEGSTKKLLMVNCLSLIEGAYRQGGSFTELVDATFARQPTSPSHPWRMILYTDEVTPGNVLSHRLERKAWVGYISFLDFREHLSKEAAWFVAFIIRTKEVATLEAGIGQVMRELLRSIFCSAWDPRLGLAFKSPNGELRKLHFTFGLFLQDGAAQKQVYGVKGDSGNRFCSLCTNAFFCGRCEEVEEQDSDEEDRDYNGVCKLLKHADLKLCSDRELLEAADRLHARANAVSRKEFKIWEQASGLLHEPHGLLLDPVLRAANILAPCSQYCHDWMHCTCANGTASICIFLLMRELTRHSASMWQTVSLGCDRLEFQG</sequence>
<name>A0A812I5S3_9DINO</name>
<gene>
    <name evidence="1" type="ORF">SNAT2548_LOCUS3004</name>
</gene>
<keyword evidence="2" id="KW-1185">Reference proteome</keyword>
<dbReference type="AlphaFoldDB" id="A0A812I5S3"/>
<proteinExistence type="predicted"/>
<evidence type="ECO:0000313" key="2">
    <source>
        <dbReference type="Proteomes" id="UP000604046"/>
    </source>
</evidence>
<organism evidence="1 2">
    <name type="scientific">Symbiodinium natans</name>
    <dbReference type="NCBI Taxonomy" id="878477"/>
    <lineage>
        <taxon>Eukaryota</taxon>
        <taxon>Sar</taxon>
        <taxon>Alveolata</taxon>
        <taxon>Dinophyceae</taxon>
        <taxon>Suessiales</taxon>
        <taxon>Symbiodiniaceae</taxon>
        <taxon>Symbiodinium</taxon>
    </lineage>
</organism>
<evidence type="ECO:0000313" key="1">
    <source>
        <dbReference type="EMBL" id="CAE7023198.1"/>
    </source>
</evidence>
<protein>
    <submittedName>
        <fullName evidence="1">Uncharacterized protein</fullName>
    </submittedName>
</protein>
<dbReference type="OrthoDB" id="407719at2759"/>
<accession>A0A812I5S3</accession>
<reference evidence="1" key="1">
    <citation type="submission" date="2021-02" db="EMBL/GenBank/DDBJ databases">
        <authorList>
            <person name="Dougan E. K."/>
            <person name="Rhodes N."/>
            <person name="Thang M."/>
            <person name="Chan C."/>
        </authorList>
    </citation>
    <scope>NUCLEOTIDE SEQUENCE</scope>
</reference>
<dbReference type="EMBL" id="CAJNDS010000180">
    <property type="protein sequence ID" value="CAE7023198.1"/>
    <property type="molecule type" value="Genomic_DNA"/>
</dbReference>
<dbReference type="Proteomes" id="UP000604046">
    <property type="component" value="Unassembled WGS sequence"/>
</dbReference>